<keyword evidence="2" id="KW-0223">Dioxygenase</keyword>
<dbReference type="GO" id="GO:0016705">
    <property type="term" value="F:oxidoreductase activity, acting on paired donors, with incorporation or reduction of molecular oxygen"/>
    <property type="evidence" value="ECO:0007669"/>
    <property type="project" value="InterPro"/>
</dbReference>
<dbReference type="InterPro" id="IPR044862">
    <property type="entry name" value="Pro_4_hyd_alph_FE2OG_OXY"/>
</dbReference>
<name>A0A2J7Z1P4_STRMQ</name>
<evidence type="ECO:0000256" key="3">
    <source>
        <dbReference type="ARBA" id="ARBA00023002"/>
    </source>
</evidence>
<keyword evidence="6" id="KW-1185">Reference proteome</keyword>
<evidence type="ECO:0000256" key="2">
    <source>
        <dbReference type="ARBA" id="ARBA00022964"/>
    </source>
</evidence>
<gene>
    <name evidence="5" type="ORF">SMF913_10220</name>
</gene>
<dbReference type="Proteomes" id="UP000236520">
    <property type="component" value="Unassembled WGS sequence"/>
</dbReference>
<protein>
    <recommendedName>
        <fullName evidence="4">Prolyl 4-hydroxylase alpha subunit domain-containing protein</fullName>
    </recommendedName>
</protein>
<evidence type="ECO:0000259" key="4">
    <source>
        <dbReference type="SMART" id="SM00702"/>
    </source>
</evidence>
<dbReference type="GO" id="GO:0031418">
    <property type="term" value="F:L-ascorbic acid binding"/>
    <property type="evidence" value="ECO:0007669"/>
    <property type="project" value="InterPro"/>
</dbReference>
<reference evidence="5 6" key="1">
    <citation type="submission" date="2015-09" db="EMBL/GenBank/DDBJ databases">
        <title>Genome sequence, genome mining and natural product profiling of a biocontrol bacterium Streptomyces malaysiensis F913.</title>
        <authorList>
            <person name="Xu Y."/>
            <person name="Wei J."/>
            <person name="Xie J."/>
            <person name="Li T."/>
            <person name="Zhou Z."/>
        </authorList>
    </citation>
    <scope>NUCLEOTIDE SEQUENCE [LARGE SCALE GENOMIC DNA]</scope>
    <source>
        <strain evidence="5 6">F913</strain>
    </source>
</reference>
<feature type="domain" description="Prolyl 4-hydroxylase alpha subunit" evidence="4">
    <location>
        <begin position="17"/>
        <end position="207"/>
    </location>
</feature>
<dbReference type="Gene3D" id="2.60.120.620">
    <property type="entry name" value="q2cbj1_9rhob like domain"/>
    <property type="match status" value="1"/>
</dbReference>
<organism evidence="5 6">
    <name type="scientific">Streptomyces malaysiensis</name>
    <dbReference type="NCBI Taxonomy" id="92644"/>
    <lineage>
        <taxon>Bacteria</taxon>
        <taxon>Bacillati</taxon>
        <taxon>Actinomycetota</taxon>
        <taxon>Actinomycetes</taxon>
        <taxon>Kitasatosporales</taxon>
        <taxon>Streptomycetaceae</taxon>
        <taxon>Streptomyces</taxon>
        <taxon>Streptomyces violaceusniger group</taxon>
    </lineage>
</organism>
<dbReference type="SMART" id="SM00702">
    <property type="entry name" value="P4Hc"/>
    <property type="match status" value="1"/>
</dbReference>
<dbReference type="GO" id="GO:0051213">
    <property type="term" value="F:dioxygenase activity"/>
    <property type="evidence" value="ECO:0007669"/>
    <property type="project" value="UniProtKB-KW"/>
</dbReference>
<dbReference type="GO" id="GO:0005506">
    <property type="term" value="F:iron ion binding"/>
    <property type="evidence" value="ECO:0007669"/>
    <property type="project" value="InterPro"/>
</dbReference>
<evidence type="ECO:0000313" key="6">
    <source>
        <dbReference type="Proteomes" id="UP000236520"/>
    </source>
</evidence>
<dbReference type="RefSeq" id="WP_069869608.1">
    <property type="nucleotide sequence ID" value="NZ_BAAAHF010000030.1"/>
</dbReference>
<dbReference type="GeneID" id="303175244"/>
<evidence type="ECO:0000256" key="1">
    <source>
        <dbReference type="ARBA" id="ARBA00001961"/>
    </source>
</evidence>
<dbReference type="InterPro" id="IPR006620">
    <property type="entry name" value="Pro_4_hyd_alph"/>
</dbReference>
<comment type="cofactor">
    <cofactor evidence="1">
        <name>L-ascorbate</name>
        <dbReference type="ChEBI" id="CHEBI:38290"/>
    </cofactor>
</comment>
<dbReference type="EMBL" id="LJIW01000001">
    <property type="protein sequence ID" value="PNG94195.1"/>
    <property type="molecule type" value="Genomic_DNA"/>
</dbReference>
<keyword evidence="3" id="KW-0560">Oxidoreductase</keyword>
<dbReference type="Pfam" id="PF13640">
    <property type="entry name" value="2OG-FeII_Oxy_3"/>
    <property type="match status" value="1"/>
</dbReference>
<dbReference type="AlphaFoldDB" id="A0A2J7Z1P4"/>
<comment type="caution">
    <text evidence="5">The sequence shown here is derived from an EMBL/GenBank/DDBJ whole genome shotgun (WGS) entry which is preliminary data.</text>
</comment>
<proteinExistence type="predicted"/>
<sequence length="210" mass="23652">MLLLDLNAPVERHDEPYRWAVAHSVIPEPTARILREQLPAPQDLHPAERTGDGDKTYRMAVLPLIHRGAHEPGMAKVGEKWHELVSRLQSDAYRDWVNRTIGIDVTDTMMDIGLFVFRGGDRISAHTDKPGKRATHVIYLNDDWRREHGGQFEVRTGPDLSISPYATVIPGGGRSVVFARSERSWHAVAPVAAHAPQFRLTCQVEMWNLG</sequence>
<evidence type="ECO:0000313" key="5">
    <source>
        <dbReference type="EMBL" id="PNG94195.1"/>
    </source>
</evidence>
<accession>A0A2J7Z1P4</accession>